<gene>
    <name evidence="1" type="ORF">SAMN06297397_1023</name>
</gene>
<evidence type="ECO:0000313" key="2">
    <source>
        <dbReference type="Proteomes" id="UP000192328"/>
    </source>
</evidence>
<accession>A0AC61PJM2</accession>
<proteinExistence type="predicted"/>
<reference evidence="1" key="1">
    <citation type="submission" date="2017-04" db="EMBL/GenBank/DDBJ databases">
        <authorList>
            <person name="Varghese N."/>
            <person name="Submissions S."/>
        </authorList>
    </citation>
    <scope>NUCLEOTIDE SEQUENCE</scope>
    <source>
        <strain evidence="1">WTE2008</strain>
    </source>
</reference>
<sequence>MKKMLSLLLTVILCLTMAVSVIAEDTAAQMSGITVADIQKYGNLVLSVSGTDLMAEGFSYGDIVDVTINGQVYEMPVGSNFADVDQGEMICRVVVKEEPKEDYVILAINMGDLATTAGIAVKQTTEEAPGFLWEYNEGVQTPVAVTIGMKEKGGYYDQWTIRQLVRSEKREDYPGLTDAEFANFRMIRAGRIADGKLYRSSSPVNPEIGRNTYADAAAAEAGVKTFINLADNEETMRLYEGFNDSYYAKQQIIALNLGVDFSADSFREGLAKGLRFIATGEAPYLIHCNEGKDRAGFTSAILECLMGATADEVVADYMITYHNYYGVELGTEQYDIIAGSNIMKSLATSFGLETIEGADLQACAEKYLLSIGLTQEEISAVQTALGE</sequence>
<name>A0AC61PJM2_9FIRM</name>
<evidence type="ECO:0000313" key="1">
    <source>
        <dbReference type="EMBL" id="SMC48896.1"/>
    </source>
</evidence>
<dbReference type="EMBL" id="FWXZ01000002">
    <property type="protein sequence ID" value="SMC48896.1"/>
    <property type="molecule type" value="Genomic_DNA"/>
</dbReference>
<dbReference type="Proteomes" id="UP000192328">
    <property type="component" value="Unassembled WGS sequence"/>
</dbReference>
<comment type="caution">
    <text evidence="1">The sequence shown here is derived from an EMBL/GenBank/DDBJ whole genome shotgun (WGS) entry which is preliminary data.</text>
</comment>
<organism evidence="1 2">
    <name type="scientific">Aristaeella lactis</name>
    <dbReference type="NCBI Taxonomy" id="3046383"/>
    <lineage>
        <taxon>Bacteria</taxon>
        <taxon>Bacillati</taxon>
        <taxon>Bacillota</taxon>
        <taxon>Clostridia</taxon>
        <taxon>Eubacteriales</taxon>
        <taxon>Aristaeellaceae</taxon>
        <taxon>Aristaeella</taxon>
    </lineage>
</organism>
<protein>
    <submittedName>
        <fullName evidence="1">Tyrosine phosphatase family protein</fullName>
    </submittedName>
</protein>
<keyword evidence="2" id="KW-1185">Reference proteome</keyword>